<dbReference type="Proteomes" id="UP000712600">
    <property type="component" value="Unassembled WGS sequence"/>
</dbReference>
<evidence type="ECO:0000256" key="1">
    <source>
        <dbReference type="SAM" id="MobiDB-lite"/>
    </source>
</evidence>
<dbReference type="AlphaFoldDB" id="A0A8S9QM38"/>
<feature type="region of interest" description="Disordered" evidence="1">
    <location>
        <begin position="80"/>
        <end position="100"/>
    </location>
</feature>
<comment type="caution">
    <text evidence="2">The sequence shown here is derived from an EMBL/GenBank/DDBJ whole genome shotgun (WGS) entry which is preliminary data.</text>
</comment>
<organism evidence="2 3">
    <name type="scientific">Brassica cretica</name>
    <name type="common">Mustard</name>
    <dbReference type="NCBI Taxonomy" id="69181"/>
    <lineage>
        <taxon>Eukaryota</taxon>
        <taxon>Viridiplantae</taxon>
        <taxon>Streptophyta</taxon>
        <taxon>Embryophyta</taxon>
        <taxon>Tracheophyta</taxon>
        <taxon>Spermatophyta</taxon>
        <taxon>Magnoliopsida</taxon>
        <taxon>eudicotyledons</taxon>
        <taxon>Gunneridae</taxon>
        <taxon>Pentapetalae</taxon>
        <taxon>rosids</taxon>
        <taxon>malvids</taxon>
        <taxon>Brassicales</taxon>
        <taxon>Brassicaceae</taxon>
        <taxon>Brassiceae</taxon>
        <taxon>Brassica</taxon>
    </lineage>
</organism>
<name>A0A8S9QM38_BRACR</name>
<accession>A0A8S9QM38</accession>
<gene>
    <name evidence="2" type="ORF">F2Q69_00017288</name>
</gene>
<proteinExistence type="predicted"/>
<sequence>MSLASSSRHETSVLKPPWTMPPPATMNLASPTIFTKTKQHQIHTTETERRYKEIEREREINRGGGGRATVVVVSGRTWWWREGDPGGGGETRRRRGGREMGEMREMREAWREIGEMRETVSLESDGRDENEGEEHAPRSL</sequence>
<dbReference type="EMBL" id="QGKX02000996">
    <property type="protein sequence ID" value="KAF3553934.1"/>
    <property type="molecule type" value="Genomic_DNA"/>
</dbReference>
<evidence type="ECO:0000313" key="3">
    <source>
        <dbReference type="Proteomes" id="UP000712600"/>
    </source>
</evidence>
<feature type="region of interest" description="Disordered" evidence="1">
    <location>
        <begin position="1"/>
        <end position="23"/>
    </location>
</feature>
<feature type="region of interest" description="Disordered" evidence="1">
    <location>
        <begin position="116"/>
        <end position="140"/>
    </location>
</feature>
<reference evidence="2" key="1">
    <citation type="submission" date="2019-12" db="EMBL/GenBank/DDBJ databases">
        <title>Genome sequencing and annotation of Brassica cretica.</title>
        <authorList>
            <person name="Studholme D.J."/>
            <person name="Sarris P."/>
        </authorList>
    </citation>
    <scope>NUCLEOTIDE SEQUENCE</scope>
    <source>
        <strain evidence="2">PFS-109/04</strain>
        <tissue evidence="2">Leaf</tissue>
    </source>
</reference>
<protein>
    <submittedName>
        <fullName evidence="2">Uncharacterized protein</fullName>
    </submittedName>
</protein>
<evidence type="ECO:0000313" key="2">
    <source>
        <dbReference type="EMBL" id="KAF3553934.1"/>
    </source>
</evidence>